<comment type="caution">
    <text evidence="15">The sequence shown here is derived from an EMBL/GenBank/DDBJ whole genome shotgun (WGS) entry which is preliminary data.</text>
</comment>
<evidence type="ECO:0000256" key="7">
    <source>
        <dbReference type="ARBA" id="ARBA00022989"/>
    </source>
</evidence>
<comment type="caution">
    <text evidence="12">Lacks conserved residue(s) required for the propagation of feature annotation.</text>
</comment>
<feature type="disulfide bond" evidence="12">
    <location>
        <begin position="931"/>
        <end position="955"/>
    </location>
</feature>
<dbReference type="InterPro" id="IPR020067">
    <property type="entry name" value="Frizzled_dom"/>
</dbReference>
<keyword evidence="10" id="KW-0675">Receptor</keyword>
<evidence type="ECO:0000256" key="12">
    <source>
        <dbReference type="PROSITE-ProRule" id="PRU00090"/>
    </source>
</evidence>
<feature type="disulfide bond" evidence="12">
    <location>
        <begin position="688"/>
        <end position="712"/>
    </location>
</feature>
<feature type="domain" description="FZ" evidence="14">
    <location>
        <begin position="166"/>
        <end position="282"/>
    </location>
</feature>
<feature type="disulfide bond" evidence="12">
    <location>
        <begin position="325"/>
        <end position="371"/>
    </location>
</feature>
<feature type="disulfide bond" evidence="12">
    <location>
        <begin position="103"/>
        <end position="127"/>
    </location>
</feature>
<keyword evidence="7" id="KW-1133">Transmembrane helix</keyword>
<dbReference type="AlphaFoldDB" id="A0AA89BY97"/>
<feature type="disulfide bond" evidence="12">
    <location>
        <begin position="246"/>
        <end position="270"/>
    </location>
</feature>
<feature type="domain" description="FZ" evidence="14">
    <location>
        <begin position="902"/>
        <end position="967"/>
    </location>
</feature>
<dbReference type="GO" id="GO:0060070">
    <property type="term" value="P:canonical Wnt signaling pathway"/>
    <property type="evidence" value="ECO:0007669"/>
    <property type="project" value="TreeGrafter"/>
</dbReference>
<dbReference type="FunFam" id="1.10.2000.10:FF:000016">
    <property type="entry name" value="Frizzled"/>
    <property type="match status" value="1"/>
</dbReference>
<evidence type="ECO:0000256" key="13">
    <source>
        <dbReference type="SAM" id="SignalP"/>
    </source>
</evidence>
<keyword evidence="6 13" id="KW-0732">Signal</keyword>
<protein>
    <recommendedName>
        <fullName evidence="14">FZ domain-containing protein</fullName>
    </recommendedName>
</protein>
<feature type="disulfide bond" evidence="12">
    <location>
        <begin position="317"/>
        <end position="378"/>
    </location>
</feature>
<gene>
    <name evidence="15" type="ORF">FSP39_024778</name>
</gene>
<feature type="domain" description="FZ" evidence="14">
    <location>
        <begin position="994"/>
        <end position="1110"/>
    </location>
</feature>
<feature type="signal peptide" evidence="13">
    <location>
        <begin position="1"/>
        <end position="19"/>
    </location>
</feature>
<feature type="disulfide bond" evidence="12">
    <location>
        <begin position="36"/>
        <end position="82"/>
    </location>
</feature>
<evidence type="ECO:0000256" key="11">
    <source>
        <dbReference type="ARBA" id="ARBA00023180"/>
    </source>
</evidence>
<feature type="disulfide bond" evidence="12">
    <location>
        <begin position="392"/>
        <end position="416"/>
    </location>
</feature>
<feature type="disulfide bond" evidence="12">
    <location>
        <begin position="1151"/>
        <end position="1197"/>
    </location>
</feature>
<feature type="disulfide bond" evidence="12">
    <location>
        <begin position="769"/>
        <end position="815"/>
    </location>
</feature>
<feature type="disulfide bond" evidence="12">
    <location>
        <begin position="171"/>
        <end position="232"/>
    </location>
</feature>
<evidence type="ECO:0000256" key="2">
    <source>
        <dbReference type="ARBA" id="ARBA00022473"/>
    </source>
</evidence>
<keyword evidence="3" id="KW-1003">Cell membrane</keyword>
<dbReference type="EMBL" id="VSWD01000010">
    <property type="protein sequence ID" value="KAK3092053.1"/>
    <property type="molecule type" value="Genomic_DNA"/>
</dbReference>
<evidence type="ECO:0000256" key="3">
    <source>
        <dbReference type="ARBA" id="ARBA00022475"/>
    </source>
</evidence>
<evidence type="ECO:0000313" key="15">
    <source>
        <dbReference type="EMBL" id="KAK3092053.1"/>
    </source>
</evidence>
<dbReference type="Proteomes" id="UP001186944">
    <property type="component" value="Unassembled WGS sequence"/>
</dbReference>
<feature type="disulfide bond" evidence="12">
    <location>
        <begin position="28"/>
        <end position="89"/>
    </location>
</feature>
<dbReference type="GO" id="GO:0042813">
    <property type="term" value="F:Wnt receptor activity"/>
    <property type="evidence" value="ECO:0007669"/>
    <property type="project" value="TreeGrafter"/>
</dbReference>
<feature type="disulfide bond" evidence="12">
    <location>
        <begin position="621"/>
        <end position="667"/>
    </location>
</feature>
<dbReference type="InterPro" id="IPR036790">
    <property type="entry name" value="Frizzled_dom_sf"/>
</dbReference>
<dbReference type="InterPro" id="IPR015526">
    <property type="entry name" value="Frizzled/SFRP"/>
</dbReference>
<dbReference type="SMART" id="SM00063">
    <property type="entry name" value="FRI"/>
    <property type="match status" value="8"/>
</dbReference>
<accession>A0AA89BY97</accession>
<evidence type="ECO:0000256" key="10">
    <source>
        <dbReference type="ARBA" id="ARBA00023170"/>
    </source>
</evidence>
<feature type="disulfide bond" evidence="12">
    <location>
        <begin position="540"/>
        <end position="564"/>
    </location>
</feature>
<feature type="domain" description="FZ" evidence="14">
    <location>
        <begin position="608"/>
        <end position="724"/>
    </location>
</feature>
<name>A0AA89BY97_PINIB</name>
<sequence>MDRIIIVLLLTLHILSLEGSKNGQPSKCERITIPLCRNIPYNETIMPNILNHRSQNEAGLEIHQFFPLVKVNCSPQLKLFLCSLYTPVCGPVGKPIPPCKSLCVQARQGCEKLMNKFGFSWPSSLNCQPFTDNDQCLNETNIDILLHKTKTNHKEISTTQSTSNDSKNQKCEPITVPLCMDLPYNKTVMPNTLNHQRQDAAGLEVSQFYPLINIQCSPQLKLFLCSLYIPVCGPLGEPISPCKSLCMHAKYGCESVMNRFGFSWPESLDCNVFPDKGLCLSETNIHRLSHDFEDRDKENLPTTVSVNTDNVYEHPKCESVHVPLCQNLSYNETHVPNLLNQPWQDVAGSELYRFYPVIQTQCSPQLQLFLCSVYIPVCGPLTTAIPPCRSLCIEARRGCEGSMNRFGFVWPQSLNCNRFPNGGQCVNETNINALFHKSKYVNKNNTHGIVDSNKLERNNSKLPTCESIVVPLCRDIPYNKTIMPNFFNNMGQNEARFEMQQYQPLVRVKCSPQLKLFLCSLYFPVCDSNSRALLPCRSLCHKAKDGCETLMNKFGFLWPDSLNCEQFPNYGRCVNEANVSSLLHDSERDYIDHPPNVTVSTYTGGKHHVQPKCENISVPMCIGVPYSKTALPNGFNHTTQQEVRNEIHQFYPLVDAQCSTQLNLFLCSLYVPACGPLKKPIPPCKSLCIKVKQGCESMMAAFGFPWPQSFTCNQFPDNGLCLNGTNINILLHDVDSGTGNDTRDTTISVYINRNESLSPKCQSISLPLCNGIAYNQTSMPNRFNHRSQNEAQYAAHQFYPLIETQCSPQLKLFICSLYVPPCGPSAKPIPPCRSLCLHSKQQCAGLMSQYGFQWPDIFNCSYFPENGNCVNETNVQSLLYGPVMDNSTLLQNKSHTEILRFNPRLKLFLCSVYMHFIKSSKNQIPPCKSLCYIINEGCGSVMKHFKMIWYSTRSCDHLPVDGLCLNETNIGSLLTGSDLFADSKNRSIIGSKGNGSSNCEPISVSICQDLPYNLTRMPNRFNQTSQGDAELTLATFSPLIQYGCSPYLKLFLCSTYLPDCRSSNTSFLPCKSLCLQVKQGCEKVLNEFGFTWPSALDCVRFPDGAECVLNHTNSGNLTTKNALLSNNVNFSTVETKKNNSSNCEPISVSLCQDMPYNLTRMPNRFNHTVQSDAELSLVSFSPLIQYGCSPYIKLFLCSTFLPVCGSSNASVLPCKSLCLLVKQGCEKILNRFGLPWSSAFDCARFPDGTGCVNYTNTSENALYRPMGVPVP</sequence>
<dbReference type="GO" id="GO:0005886">
    <property type="term" value="C:plasma membrane"/>
    <property type="evidence" value="ECO:0007669"/>
    <property type="project" value="UniProtKB-SubCell"/>
</dbReference>
<proteinExistence type="predicted"/>
<feature type="domain" description="FZ" evidence="14">
    <location>
        <begin position="460"/>
        <end position="576"/>
    </location>
</feature>
<keyword evidence="9 12" id="KW-1015">Disulfide bond</keyword>
<feature type="domain" description="FZ" evidence="14">
    <location>
        <begin position="23"/>
        <end position="139"/>
    </location>
</feature>
<comment type="subcellular location">
    <subcellularLocation>
        <location evidence="1">Cell membrane</location>
        <topology evidence="1">Multi-pass membrane protein</topology>
    </subcellularLocation>
</comment>
<feature type="chain" id="PRO_5041703878" description="FZ domain-containing protein" evidence="13">
    <location>
        <begin position="20"/>
        <end position="1271"/>
    </location>
</feature>
<keyword evidence="5" id="KW-0812">Transmembrane</keyword>
<dbReference type="Pfam" id="PF01392">
    <property type="entry name" value="Fz"/>
    <property type="match status" value="9"/>
</dbReference>
<evidence type="ECO:0000313" key="16">
    <source>
        <dbReference type="Proteomes" id="UP001186944"/>
    </source>
</evidence>
<keyword evidence="4" id="KW-0879">Wnt signaling pathway</keyword>
<feature type="disulfide bond" evidence="12">
    <location>
        <begin position="836"/>
        <end position="860"/>
    </location>
</feature>
<evidence type="ECO:0000256" key="1">
    <source>
        <dbReference type="ARBA" id="ARBA00004651"/>
    </source>
</evidence>
<dbReference type="SUPFAM" id="SSF63501">
    <property type="entry name" value="Frizzled cysteine-rich domain"/>
    <property type="match status" value="9"/>
</dbReference>
<feature type="disulfide bond" evidence="12">
    <location>
        <begin position="613"/>
        <end position="674"/>
    </location>
</feature>
<feature type="disulfide bond" evidence="12">
    <location>
        <begin position="1143"/>
        <end position="1204"/>
    </location>
</feature>
<dbReference type="PANTHER" id="PTHR11309:SF47">
    <property type="entry name" value="FRIZZLED"/>
    <property type="match status" value="1"/>
</dbReference>
<keyword evidence="16" id="KW-1185">Reference proteome</keyword>
<dbReference type="GO" id="GO:0017147">
    <property type="term" value="F:Wnt-protein binding"/>
    <property type="evidence" value="ECO:0007669"/>
    <property type="project" value="TreeGrafter"/>
</dbReference>
<feature type="domain" description="FZ" evidence="14">
    <location>
        <begin position="1138"/>
        <end position="1254"/>
    </location>
</feature>
<feature type="disulfide bond" evidence="12">
    <location>
        <begin position="999"/>
        <end position="1060"/>
    </location>
</feature>
<evidence type="ECO:0000256" key="6">
    <source>
        <dbReference type="ARBA" id="ARBA00022729"/>
    </source>
</evidence>
<organism evidence="15 16">
    <name type="scientific">Pinctada imbricata</name>
    <name type="common">Atlantic pearl-oyster</name>
    <name type="synonym">Pinctada martensii</name>
    <dbReference type="NCBI Taxonomy" id="66713"/>
    <lineage>
        <taxon>Eukaryota</taxon>
        <taxon>Metazoa</taxon>
        <taxon>Spiralia</taxon>
        <taxon>Lophotrochozoa</taxon>
        <taxon>Mollusca</taxon>
        <taxon>Bivalvia</taxon>
        <taxon>Autobranchia</taxon>
        <taxon>Pteriomorphia</taxon>
        <taxon>Pterioida</taxon>
        <taxon>Pterioidea</taxon>
        <taxon>Pteriidae</taxon>
        <taxon>Pinctada</taxon>
    </lineage>
</organism>
<keyword evidence="11" id="KW-0325">Glycoprotein</keyword>
<evidence type="ECO:0000256" key="5">
    <source>
        <dbReference type="ARBA" id="ARBA00022692"/>
    </source>
</evidence>
<reference evidence="15" key="1">
    <citation type="submission" date="2019-08" db="EMBL/GenBank/DDBJ databases">
        <title>The improved chromosome-level genome for the pearl oyster Pinctada fucata martensii using PacBio sequencing and Hi-C.</title>
        <authorList>
            <person name="Zheng Z."/>
        </authorList>
    </citation>
    <scope>NUCLEOTIDE SEQUENCE</scope>
    <source>
        <strain evidence="15">ZZ-2019</strain>
        <tissue evidence="15">Adductor muscle</tissue>
    </source>
</reference>
<feature type="disulfide bond" evidence="12">
    <location>
        <begin position="1218"/>
        <end position="1242"/>
    </location>
</feature>
<feature type="disulfide bond" evidence="12">
    <location>
        <begin position="179"/>
        <end position="225"/>
    </location>
</feature>
<dbReference type="PROSITE" id="PS50038">
    <property type="entry name" value="FZ"/>
    <property type="match status" value="9"/>
</dbReference>
<evidence type="ECO:0000256" key="4">
    <source>
        <dbReference type="ARBA" id="ARBA00022687"/>
    </source>
</evidence>
<evidence type="ECO:0000259" key="14">
    <source>
        <dbReference type="PROSITE" id="PS50038"/>
    </source>
</evidence>
<feature type="disulfide bond" evidence="12">
    <location>
        <begin position="761"/>
        <end position="822"/>
    </location>
</feature>
<dbReference type="GO" id="GO:0035567">
    <property type="term" value="P:non-canonical Wnt signaling pathway"/>
    <property type="evidence" value="ECO:0007669"/>
    <property type="project" value="TreeGrafter"/>
</dbReference>
<feature type="disulfide bond" evidence="12">
    <location>
        <begin position="473"/>
        <end position="519"/>
    </location>
</feature>
<evidence type="ECO:0000256" key="8">
    <source>
        <dbReference type="ARBA" id="ARBA00023136"/>
    </source>
</evidence>
<evidence type="ECO:0000256" key="9">
    <source>
        <dbReference type="ARBA" id="ARBA00023157"/>
    </source>
</evidence>
<feature type="disulfide bond" evidence="12">
    <location>
        <begin position="1007"/>
        <end position="1053"/>
    </location>
</feature>
<keyword evidence="2" id="KW-0217">Developmental protein</keyword>
<feature type="disulfide bond" evidence="12">
    <location>
        <begin position="1074"/>
        <end position="1098"/>
    </location>
</feature>
<feature type="disulfide bond" evidence="12">
    <location>
        <begin position="465"/>
        <end position="526"/>
    </location>
</feature>
<dbReference type="PANTHER" id="PTHR11309">
    <property type="entry name" value="FRIZZLED"/>
    <property type="match status" value="1"/>
</dbReference>
<dbReference type="Gene3D" id="1.10.2000.10">
    <property type="entry name" value="Frizzled cysteine-rich domain"/>
    <property type="match status" value="9"/>
</dbReference>
<feature type="domain" description="FZ" evidence="14">
    <location>
        <begin position="756"/>
        <end position="872"/>
    </location>
</feature>
<keyword evidence="8" id="KW-0472">Membrane</keyword>
<feature type="domain" description="FZ" evidence="14">
    <location>
        <begin position="312"/>
        <end position="428"/>
    </location>
</feature>